<feature type="region of interest" description="Disordered" evidence="1">
    <location>
        <begin position="145"/>
        <end position="193"/>
    </location>
</feature>
<protein>
    <submittedName>
        <fullName evidence="3">Uncharacterized protein</fullName>
    </submittedName>
</protein>
<name>A0A9D2I2T1_9FIRM</name>
<organism evidence="3 4">
    <name type="scientific">Candidatus Eisenbergiella merdipullorum</name>
    <dbReference type="NCBI Taxonomy" id="2838553"/>
    <lineage>
        <taxon>Bacteria</taxon>
        <taxon>Bacillati</taxon>
        <taxon>Bacillota</taxon>
        <taxon>Clostridia</taxon>
        <taxon>Lachnospirales</taxon>
        <taxon>Lachnospiraceae</taxon>
        <taxon>Eisenbergiella</taxon>
    </lineage>
</organism>
<evidence type="ECO:0000313" key="3">
    <source>
        <dbReference type="EMBL" id="HJA91706.1"/>
    </source>
</evidence>
<evidence type="ECO:0000256" key="2">
    <source>
        <dbReference type="SAM" id="Phobius"/>
    </source>
</evidence>
<gene>
    <name evidence="3" type="ORF">H9717_01060</name>
</gene>
<evidence type="ECO:0000256" key="1">
    <source>
        <dbReference type="SAM" id="MobiDB-lite"/>
    </source>
</evidence>
<feature type="transmembrane region" description="Helical" evidence="2">
    <location>
        <begin position="72"/>
        <end position="93"/>
    </location>
</feature>
<feature type="transmembrane region" description="Helical" evidence="2">
    <location>
        <begin position="39"/>
        <end position="60"/>
    </location>
</feature>
<comment type="caution">
    <text evidence="3">The sequence shown here is derived from an EMBL/GenBank/DDBJ whole genome shotgun (WGS) entry which is preliminary data.</text>
</comment>
<feature type="compositionally biased region" description="Low complexity" evidence="1">
    <location>
        <begin position="145"/>
        <end position="170"/>
    </location>
</feature>
<reference evidence="3" key="1">
    <citation type="journal article" date="2021" name="PeerJ">
        <title>Extensive microbial diversity within the chicken gut microbiome revealed by metagenomics and culture.</title>
        <authorList>
            <person name="Gilroy R."/>
            <person name="Ravi A."/>
            <person name="Getino M."/>
            <person name="Pursley I."/>
            <person name="Horton D.L."/>
            <person name="Alikhan N.F."/>
            <person name="Baker D."/>
            <person name="Gharbi K."/>
            <person name="Hall N."/>
            <person name="Watson M."/>
            <person name="Adriaenssens E.M."/>
            <person name="Foster-Nyarko E."/>
            <person name="Jarju S."/>
            <person name="Secka A."/>
            <person name="Antonio M."/>
            <person name="Oren A."/>
            <person name="Chaudhuri R.R."/>
            <person name="La Ragione R."/>
            <person name="Hildebrand F."/>
            <person name="Pallen M.J."/>
        </authorList>
    </citation>
    <scope>NUCLEOTIDE SEQUENCE</scope>
    <source>
        <strain evidence="3">CHK179-7159</strain>
    </source>
</reference>
<feature type="transmembrane region" description="Helical" evidence="2">
    <location>
        <begin position="7"/>
        <end position="33"/>
    </location>
</feature>
<dbReference type="Proteomes" id="UP000886858">
    <property type="component" value="Unassembled WGS sequence"/>
</dbReference>
<feature type="transmembrane region" description="Helical" evidence="2">
    <location>
        <begin position="99"/>
        <end position="123"/>
    </location>
</feature>
<accession>A0A9D2I2T1</accession>
<reference evidence="3" key="2">
    <citation type="submission" date="2021-04" db="EMBL/GenBank/DDBJ databases">
        <authorList>
            <person name="Gilroy R."/>
        </authorList>
    </citation>
    <scope>NUCLEOTIDE SEQUENCE</scope>
    <source>
        <strain evidence="3">CHK179-7159</strain>
    </source>
</reference>
<proteinExistence type="predicted"/>
<keyword evidence="2" id="KW-0472">Membrane</keyword>
<evidence type="ECO:0000313" key="4">
    <source>
        <dbReference type="Proteomes" id="UP000886858"/>
    </source>
</evidence>
<sequence>MKNITRFCVVTLVLSMLLAFVVFTLFAGGILVLDTSSRIFDLLIAFSCILLSALLLGSLIEGSGRLRSLSCCVSLSAAGGGCLAITAFLTSLSTTFSGIIFSIGIALCFFFLALFAGGIFCLLHGLLAQEDGCCGTGRNPAASRSHGSSSGNFSSGNLSSGSLSSGSSRPSFRRGYEEREAQEDGYYSRRPPL</sequence>
<keyword evidence="2" id="KW-0812">Transmembrane</keyword>
<dbReference type="EMBL" id="DWYY01000009">
    <property type="protein sequence ID" value="HJA91706.1"/>
    <property type="molecule type" value="Genomic_DNA"/>
</dbReference>
<dbReference type="AlphaFoldDB" id="A0A9D2I2T1"/>
<keyword evidence="2" id="KW-1133">Transmembrane helix</keyword>